<evidence type="ECO:0000256" key="2">
    <source>
        <dbReference type="SAM" id="Phobius"/>
    </source>
</evidence>
<feature type="region of interest" description="Disordered" evidence="1">
    <location>
        <begin position="184"/>
        <end position="205"/>
    </location>
</feature>
<organism evidence="3 4">
    <name type="scientific">Ditylenchus dipsaci</name>
    <dbReference type="NCBI Taxonomy" id="166011"/>
    <lineage>
        <taxon>Eukaryota</taxon>
        <taxon>Metazoa</taxon>
        <taxon>Ecdysozoa</taxon>
        <taxon>Nematoda</taxon>
        <taxon>Chromadorea</taxon>
        <taxon>Rhabditida</taxon>
        <taxon>Tylenchina</taxon>
        <taxon>Tylenchomorpha</taxon>
        <taxon>Sphaerularioidea</taxon>
        <taxon>Anguinidae</taxon>
        <taxon>Anguininae</taxon>
        <taxon>Ditylenchus</taxon>
    </lineage>
</organism>
<dbReference type="WBParaSite" id="jg15025">
    <property type="protein sequence ID" value="jg15025"/>
    <property type="gene ID" value="jg15025"/>
</dbReference>
<dbReference type="Proteomes" id="UP000887574">
    <property type="component" value="Unplaced"/>
</dbReference>
<feature type="region of interest" description="Disordered" evidence="1">
    <location>
        <begin position="826"/>
        <end position="851"/>
    </location>
</feature>
<feature type="region of interest" description="Disordered" evidence="1">
    <location>
        <begin position="315"/>
        <end position="337"/>
    </location>
</feature>
<evidence type="ECO:0000313" key="3">
    <source>
        <dbReference type="Proteomes" id="UP000887574"/>
    </source>
</evidence>
<feature type="region of interest" description="Disordered" evidence="1">
    <location>
        <begin position="1013"/>
        <end position="1054"/>
    </location>
</feature>
<name>A0A915D315_9BILA</name>
<reference evidence="4" key="1">
    <citation type="submission" date="2022-11" db="UniProtKB">
        <authorList>
            <consortium name="WormBaseParasite"/>
        </authorList>
    </citation>
    <scope>IDENTIFICATION</scope>
</reference>
<evidence type="ECO:0000256" key="1">
    <source>
        <dbReference type="SAM" id="MobiDB-lite"/>
    </source>
</evidence>
<feature type="compositionally biased region" description="Low complexity" evidence="1">
    <location>
        <begin position="1029"/>
        <end position="1041"/>
    </location>
</feature>
<feature type="compositionally biased region" description="Low complexity" evidence="1">
    <location>
        <begin position="315"/>
        <end position="336"/>
    </location>
</feature>
<feature type="region of interest" description="Disordered" evidence="1">
    <location>
        <begin position="265"/>
        <end position="287"/>
    </location>
</feature>
<feature type="compositionally biased region" description="Low complexity" evidence="1">
    <location>
        <begin position="508"/>
        <end position="523"/>
    </location>
</feature>
<feature type="transmembrane region" description="Helical" evidence="2">
    <location>
        <begin position="705"/>
        <end position="732"/>
    </location>
</feature>
<protein>
    <submittedName>
        <fullName evidence="4">Uncharacterized protein</fullName>
    </submittedName>
</protein>
<feature type="region of interest" description="Disordered" evidence="1">
    <location>
        <begin position="497"/>
        <end position="524"/>
    </location>
</feature>
<feature type="compositionally biased region" description="Acidic residues" evidence="1">
    <location>
        <begin position="826"/>
        <end position="837"/>
    </location>
</feature>
<keyword evidence="2" id="KW-0812">Transmembrane</keyword>
<feature type="region of interest" description="Disordered" evidence="1">
    <location>
        <begin position="758"/>
        <end position="784"/>
    </location>
</feature>
<accession>A0A915D315</accession>
<dbReference type="AlphaFoldDB" id="A0A915D315"/>
<proteinExistence type="predicted"/>
<keyword evidence="2" id="KW-1133">Transmembrane helix</keyword>
<feature type="compositionally biased region" description="Low complexity" evidence="1">
    <location>
        <begin position="920"/>
        <end position="930"/>
    </location>
</feature>
<evidence type="ECO:0000313" key="4">
    <source>
        <dbReference type="WBParaSite" id="jg15025"/>
    </source>
</evidence>
<keyword evidence="2" id="KW-0472">Membrane</keyword>
<feature type="region of interest" description="Disordered" evidence="1">
    <location>
        <begin position="920"/>
        <end position="969"/>
    </location>
</feature>
<sequence>MADGWQEDCLDGSDEESSYAALFKVLAYVGNPIHPAVIALLGSNPVPTQPFFVPVPPISPVIPIQPEVHADVQPITQRPYYWFRTTTTSSSSQEQPFWNAEGTTKALETVESTGTKAWQGPILDDFGYPFGPSTFAFTSRHTTGPPPSSKSTIGSENVTVTLAGHKPAQEGWLIFPPPPITGNQPAENGHIYSPQSTMPTPVAGSESVPLDSFYPLDVSTTEKSETTAEPNTSSSKEAHLLASSTEKIFPFVPFVFTFPPTASTNTPLARETTISSTPPLTNTLTTSNQSNISSTAITSEWTEVLIFPSPTTLPSSPDLSSHMMPSSANPSTKSSSRFPLQPLDGLEAIVPVKVGTLAPAAELTPCSQPGVDCALPTQNSYGGLQWPMGPARPFMPWSRKPDFVRYTTPRNPFPEESPGSAFPGHSIYTIQPSPVNPETEPPDVWVPEQSSNHITAPSKTSFTTRLTQESESLSSITGQTMTSLIATTTAVHTSYTDSASSEVGEDLSTISSSTQSGHSTSIPSEDHYPVVVWPAGVNLEAYNNSDKFTNLSTKNCTERLKQMAKDLAPQPMCECPAGQLKDVSSRCIRADISTFRVRLARFCGTRAYEFETEELEVAVILMKLSAILQVPMCVRDVDDMAASVMPDMDVKISELDRSGCYQFDINDCDEKAECIPQAFVTNAIVCLAPMTLMELGPSAKECKQILGVCILVWVMMFLLLCFMIPILTYFWIKYCKGGEFIQRVEKWKQSILGKKTESTENLGSGDIESAPTTPAPVPFRKDSGHPKTVAQDTLTVPLPVSLKPKASAVVPVEPPKDYYIVENVEEGEAESPSDDESISSSEYAAPVRGGDTTVPVEVHEERPGSAQSRAGTPTIWRLTKFLVLNTPDLVLPKVRRKSSTQSLDSLIRQREQEALEQLQARRALQSQSSSLREEDSSVASSPKRVLSRQQTTTVIGGDKTPTTSVSTPRISESIEARAVDEPLAVNNILSAAAQRVEQMGETGVDRVEQQEISADSTSVYVPTPPPTTPAKATAPSTSTSVGLFTTTRIPRKLS</sequence>
<feature type="compositionally biased region" description="Polar residues" evidence="1">
    <location>
        <begin position="947"/>
        <end position="969"/>
    </location>
</feature>
<feature type="compositionally biased region" description="Low complexity" evidence="1">
    <location>
        <begin position="272"/>
        <end position="287"/>
    </location>
</feature>
<keyword evidence="3" id="KW-1185">Reference proteome</keyword>
<feature type="region of interest" description="Disordered" evidence="1">
    <location>
        <begin position="453"/>
        <end position="474"/>
    </location>
</feature>